<protein>
    <recommendedName>
        <fullName evidence="1">Antitoxin Xre/MbcA/ParS-like toxin-binding domain-containing protein</fullName>
    </recommendedName>
</protein>
<organism evidence="2 3">
    <name type="scientific">Microvirga lotononidis</name>
    <dbReference type="NCBI Taxonomy" id="864069"/>
    <lineage>
        <taxon>Bacteria</taxon>
        <taxon>Pseudomonadati</taxon>
        <taxon>Pseudomonadota</taxon>
        <taxon>Alphaproteobacteria</taxon>
        <taxon>Hyphomicrobiales</taxon>
        <taxon>Methylobacteriaceae</taxon>
        <taxon>Microvirga</taxon>
    </lineage>
</organism>
<name>I4YVN7_9HYPH</name>
<keyword evidence="3" id="KW-1185">Reference proteome</keyword>
<proteinExistence type="predicted"/>
<dbReference type="InterPro" id="IPR024467">
    <property type="entry name" value="Xre/MbcA/ParS-like_toxin-bd"/>
</dbReference>
<reference evidence="2 3" key="1">
    <citation type="submission" date="2012-02" db="EMBL/GenBank/DDBJ databases">
        <title>Improved High-Quality Draft sequence of Microvirga sp. WSM3557.</title>
        <authorList>
            <consortium name="US DOE Joint Genome Institute"/>
            <person name="Lucas S."/>
            <person name="Han J."/>
            <person name="Lapidus A."/>
            <person name="Cheng J.-F."/>
            <person name="Goodwin L."/>
            <person name="Pitluck S."/>
            <person name="Peters L."/>
            <person name="Zhang X."/>
            <person name="Detter J.C."/>
            <person name="Han C."/>
            <person name="Tapia R."/>
            <person name="Land M."/>
            <person name="Hauser L."/>
            <person name="Kyrpides N."/>
            <person name="Ivanova N."/>
            <person name="Pagani I."/>
            <person name="Brau L."/>
            <person name="Yates R."/>
            <person name="O'Hara G."/>
            <person name="Rui T."/>
            <person name="Howieson J."/>
            <person name="Reeve W."/>
            <person name="Woyke T."/>
        </authorList>
    </citation>
    <scope>NUCLEOTIDE SEQUENCE [LARGE SCALE GENOMIC DNA]</scope>
    <source>
        <strain evidence="2 3">WSM3557</strain>
    </source>
</reference>
<dbReference type="EMBL" id="JH660645">
    <property type="protein sequence ID" value="EIM28029.1"/>
    <property type="molecule type" value="Genomic_DNA"/>
</dbReference>
<dbReference type="AlphaFoldDB" id="I4YVN7"/>
<gene>
    <name evidence="2" type="ORF">MicloDRAFT_00046060</name>
</gene>
<dbReference type="PATRIC" id="fig|864069.3.peg.4964"/>
<dbReference type="STRING" id="864069.MicloDRAFT_00046060"/>
<evidence type="ECO:0000313" key="3">
    <source>
        <dbReference type="Proteomes" id="UP000003947"/>
    </source>
</evidence>
<dbReference type="RefSeq" id="WP_009764079.1">
    <property type="nucleotide sequence ID" value="NZ_CP141048.1"/>
</dbReference>
<evidence type="ECO:0000313" key="2">
    <source>
        <dbReference type="EMBL" id="EIM28029.1"/>
    </source>
</evidence>
<evidence type="ECO:0000259" key="1">
    <source>
        <dbReference type="Pfam" id="PF09722"/>
    </source>
</evidence>
<accession>I4YVN7</accession>
<dbReference type="OrthoDB" id="8020261at2"/>
<dbReference type="Proteomes" id="UP000003947">
    <property type="component" value="Unassembled WGS sequence"/>
</dbReference>
<dbReference type="HOGENOM" id="CLU_2356571_0_0_5"/>
<sequence length="96" mass="10667">MSETFTPYTKTHTDLLLEKAIIHLDSQINGLRSLKGSGPEIAAVIGKAHEVFGDLGALWLVRHNQVLQSVPLDIILQGKMDRVLQLLSQIEYGVYI</sequence>
<dbReference type="Pfam" id="PF09722">
    <property type="entry name" value="Xre_MbcA_ParS_C"/>
    <property type="match status" value="1"/>
</dbReference>
<feature type="domain" description="Antitoxin Xre/MbcA/ParS-like toxin-binding" evidence="1">
    <location>
        <begin position="48"/>
        <end position="93"/>
    </location>
</feature>